<gene>
    <name evidence="2" type="ORF">ACFQ4C_30460</name>
</gene>
<keyword evidence="1" id="KW-0732">Signal</keyword>
<evidence type="ECO:0000313" key="3">
    <source>
        <dbReference type="Proteomes" id="UP001597116"/>
    </source>
</evidence>
<dbReference type="Proteomes" id="UP001597116">
    <property type="component" value="Unassembled WGS sequence"/>
</dbReference>
<comment type="caution">
    <text evidence="2">The sequence shown here is derived from an EMBL/GenBank/DDBJ whole genome shotgun (WGS) entry which is preliminary data.</text>
</comment>
<evidence type="ECO:0000256" key="1">
    <source>
        <dbReference type="SAM" id="SignalP"/>
    </source>
</evidence>
<dbReference type="RefSeq" id="WP_379885870.1">
    <property type="nucleotide sequence ID" value="NZ_JBHTLP010000045.1"/>
</dbReference>
<feature type="signal peptide" evidence="1">
    <location>
        <begin position="1"/>
        <end position="22"/>
    </location>
</feature>
<accession>A0ABW3QLR8</accession>
<protein>
    <recommendedName>
        <fullName evidence="4">Lipoprotein</fullName>
    </recommendedName>
</protein>
<evidence type="ECO:0000313" key="2">
    <source>
        <dbReference type="EMBL" id="MFD1145488.1"/>
    </source>
</evidence>
<organism evidence="2 3">
    <name type="scientific">Larkinella insperata</name>
    <dbReference type="NCBI Taxonomy" id="332158"/>
    <lineage>
        <taxon>Bacteria</taxon>
        <taxon>Pseudomonadati</taxon>
        <taxon>Bacteroidota</taxon>
        <taxon>Cytophagia</taxon>
        <taxon>Cytophagales</taxon>
        <taxon>Spirosomataceae</taxon>
        <taxon>Larkinella</taxon>
    </lineage>
</organism>
<feature type="chain" id="PRO_5046400723" description="Lipoprotein" evidence="1">
    <location>
        <begin position="23"/>
        <end position="73"/>
    </location>
</feature>
<reference evidence="3" key="1">
    <citation type="journal article" date="2019" name="Int. J. Syst. Evol. Microbiol.">
        <title>The Global Catalogue of Microorganisms (GCM) 10K type strain sequencing project: providing services to taxonomists for standard genome sequencing and annotation.</title>
        <authorList>
            <consortium name="The Broad Institute Genomics Platform"/>
            <consortium name="The Broad Institute Genome Sequencing Center for Infectious Disease"/>
            <person name="Wu L."/>
            <person name="Ma J."/>
        </authorList>
    </citation>
    <scope>NUCLEOTIDE SEQUENCE [LARGE SCALE GENOMIC DNA]</scope>
    <source>
        <strain evidence="3">CCUG 55608</strain>
    </source>
</reference>
<evidence type="ECO:0008006" key="4">
    <source>
        <dbReference type="Google" id="ProtNLM"/>
    </source>
</evidence>
<sequence length="73" mass="8291">MKNRFTSLILLASLFLLLDACKDQTVSSSVFNLKVKQCNQPRLAYWPRDLSVSEVLPYSTAGFSYLRLQCPTC</sequence>
<name>A0ABW3QLR8_9BACT</name>
<dbReference type="EMBL" id="JBHTLP010000045">
    <property type="protein sequence ID" value="MFD1145488.1"/>
    <property type="molecule type" value="Genomic_DNA"/>
</dbReference>
<keyword evidence="3" id="KW-1185">Reference proteome</keyword>
<proteinExistence type="predicted"/>